<evidence type="ECO:0000256" key="5">
    <source>
        <dbReference type="ARBA" id="ARBA00023002"/>
    </source>
</evidence>
<accession>A0A6D2KT73</accession>
<evidence type="ECO:0000313" key="9">
    <source>
        <dbReference type="EMBL" id="CAA7055526.1"/>
    </source>
</evidence>
<keyword evidence="7" id="KW-0503">Monooxygenase</keyword>
<dbReference type="GO" id="GO:0020037">
    <property type="term" value="F:heme binding"/>
    <property type="evidence" value="ECO:0007669"/>
    <property type="project" value="InterPro"/>
</dbReference>
<comment type="caution">
    <text evidence="9">The sequence shown here is derived from an EMBL/GenBank/DDBJ whole genome shotgun (WGS) entry which is preliminary data.</text>
</comment>
<keyword evidence="6 8" id="KW-0408">Iron</keyword>
<dbReference type="GO" id="GO:0005506">
    <property type="term" value="F:iron ion binding"/>
    <property type="evidence" value="ECO:0007669"/>
    <property type="project" value="InterPro"/>
</dbReference>
<dbReference type="GO" id="GO:0016705">
    <property type="term" value="F:oxidoreductase activity, acting on paired donors, with incorporation or reduction of molecular oxygen"/>
    <property type="evidence" value="ECO:0007669"/>
    <property type="project" value="InterPro"/>
</dbReference>
<sequence>MKLDATKYELLNPSDDKFLRDTILSFILAGRDAISSALTWFFWILSVNPQVVTKIRKEINTTLPRTSGQKRACYDDDDSIEFLNKLVYLSGALYEAMRLYPPVPFERMSPVKPDVLPSGHKVDASMKILIFLYALGRMEAVWGQDALEYKPERWVSKTGVLVEEPSYKFFAFFGGPRACLGKHLAMRVMKMVVVEILQNYDFKVVEGQKIEPAPGPILRMKHGLRVKLTKRYPLKEYKVL</sequence>
<keyword evidence="4 8" id="KW-0479">Metal-binding</keyword>
<dbReference type="InterPro" id="IPR001128">
    <property type="entry name" value="Cyt_P450"/>
</dbReference>
<organism evidence="9 10">
    <name type="scientific">Microthlaspi erraticum</name>
    <dbReference type="NCBI Taxonomy" id="1685480"/>
    <lineage>
        <taxon>Eukaryota</taxon>
        <taxon>Viridiplantae</taxon>
        <taxon>Streptophyta</taxon>
        <taxon>Embryophyta</taxon>
        <taxon>Tracheophyta</taxon>
        <taxon>Spermatophyta</taxon>
        <taxon>Magnoliopsida</taxon>
        <taxon>eudicotyledons</taxon>
        <taxon>Gunneridae</taxon>
        <taxon>Pentapetalae</taxon>
        <taxon>rosids</taxon>
        <taxon>malvids</taxon>
        <taxon>Brassicales</taxon>
        <taxon>Brassicaceae</taxon>
        <taxon>Coluteocarpeae</taxon>
        <taxon>Microthlaspi</taxon>
    </lineage>
</organism>
<evidence type="ECO:0000256" key="6">
    <source>
        <dbReference type="ARBA" id="ARBA00023004"/>
    </source>
</evidence>
<evidence type="ECO:0008006" key="11">
    <source>
        <dbReference type="Google" id="ProtNLM"/>
    </source>
</evidence>
<protein>
    <recommendedName>
        <fullName evidence="11">Cytochrome P450</fullName>
    </recommendedName>
</protein>
<dbReference type="Gene3D" id="1.10.630.10">
    <property type="entry name" value="Cytochrome P450"/>
    <property type="match status" value="1"/>
</dbReference>
<evidence type="ECO:0000256" key="2">
    <source>
        <dbReference type="ARBA" id="ARBA00010617"/>
    </source>
</evidence>
<dbReference type="PRINTS" id="PR00385">
    <property type="entry name" value="P450"/>
</dbReference>
<evidence type="ECO:0000256" key="1">
    <source>
        <dbReference type="ARBA" id="ARBA00001971"/>
    </source>
</evidence>
<evidence type="ECO:0000256" key="4">
    <source>
        <dbReference type="ARBA" id="ARBA00022723"/>
    </source>
</evidence>
<keyword evidence="10" id="KW-1185">Reference proteome</keyword>
<dbReference type="InterPro" id="IPR002401">
    <property type="entry name" value="Cyt_P450_E_grp-I"/>
</dbReference>
<dbReference type="OrthoDB" id="1896685at2759"/>
<evidence type="ECO:0000256" key="8">
    <source>
        <dbReference type="PIRSR" id="PIRSR602401-1"/>
    </source>
</evidence>
<feature type="binding site" description="axial binding residue" evidence="8">
    <location>
        <position position="179"/>
    </location>
    <ligand>
        <name>heme</name>
        <dbReference type="ChEBI" id="CHEBI:30413"/>
    </ligand>
    <ligandPart>
        <name>Fe</name>
        <dbReference type="ChEBI" id="CHEBI:18248"/>
    </ligandPart>
</feature>
<comment type="similarity">
    <text evidence="2">Belongs to the cytochrome P450 family.</text>
</comment>
<dbReference type="Proteomes" id="UP000467841">
    <property type="component" value="Unassembled WGS sequence"/>
</dbReference>
<evidence type="ECO:0000313" key="10">
    <source>
        <dbReference type="Proteomes" id="UP000467841"/>
    </source>
</evidence>
<evidence type="ECO:0000256" key="7">
    <source>
        <dbReference type="ARBA" id="ARBA00023033"/>
    </source>
</evidence>
<keyword evidence="5" id="KW-0560">Oxidoreductase</keyword>
<dbReference type="PANTHER" id="PTHR24296">
    <property type="entry name" value="CYTOCHROME P450"/>
    <property type="match status" value="1"/>
</dbReference>
<reference evidence="9" key="1">
    <citation type="submission" date="2020-01" db="EMBL/GenBank/DDBJ databases">
        <authorList>
            <person name="Mishra B."/>
        </authorList>
    </citation>
    <scope>NUCLEOTIDE SEQUENCE [LARGE SCALE GENOMIC DNA]</scope>
</reference>
<dbReference type="PRINTS" id="PR00463">
    <property type="entry name" value="EP450I"/>
</dbReference>
<dbReference type="Pfam" id="PF00067">
    <property type="entry name" value="p450"/>
    <property type="match status" value="1"/>
</dbReference>
<dbReference type="AlphaFoldDB" id="A0A6D2KT73"/>
<keyword evidence="3 8" id="KW-0349">Heme</keyword>
<gene>
    <name evidence="9" type="ORF">MERR_LOCUS42762</name>
</gene>
<name>A0A6D2KT73_9BRAS</name>
<proteinExistence type="inferred from homology"/>
<evidence type="ECO:0000256" key="3">
    <source>
        <dbReference type="ARBA" id="ARBA00022617"/>
    </source>
</evidence>
<comment type="cofactor">
    <cofactor evidence="1 8">
        <name>heme</name>
        <dbReference type="ChEBI" id="CHEBI:30413"/>
    </cofactor>
</comment>
<dbReference type="EMBL" id="CACVBM020001607">
    <property type="protein sequence ID" value="CAA7055526.1"/>
    <property type="molecule type" value="Genomic_DNA"/>
</dbReference>
<dbReference type="InterPro" id="IPR036396">
    <property type="entry name" value="Cyt_P450_sf"/>
</dbReference>
<dbReference type="SUPFAM" id="SSF48264">
    <property type="entry name" value="Cytochrome P450"/>
    <property type="match status" value="1"/>
</dbReference>
<dbReference type="GO" id="GO:0004497">
    <property type="term" value="F:monooxygenase activity"/>
    <property type="evidence" value="ECO:0007669"/>
    <property type="project" value="UniProtKB-KW"/>
</dbReference>